<keyword evidence="3" id="KW-1185">Reference proteome</keyword>
<dbReference type="AlphaFoldDB" id="A0A5N6K9B7"/>
<feature type="transmembrane region" description="Helical" evidence="1">
    <location>
        <begin position="51"/>
        <end position="72"/>
    </location>
</feature>
<keyword evidence="1" id="KW-1133">Transmembrane helix</keyword>
<gene>
    <name evidence="2" type="ORF">EYC80_001388</name>
</gene>
<comment type="caution">
    <text evidence="2">The sequence shown here is derived from an EMBL/GenBank/DDBJ whole genome shotgun (WGS) entry which is preliminary data.</text>
</comment>
<reference evidence="2 3" key="1">
    <citation type="submission" date="2019-06" db="EMBL/GenBank/DDBJ databases">
        <title>Genome Sequence of the Brown Rot Fungal Pathogen Monilinia laxa.</title>
        <authorList>
            <person name="De Miccolis Angelini R.M."/>
            <person name="Landi L."/>
            <person name="Abate D."/>
            <person name="Pollastro S."/>
            <person name="Romanazzi G."/>
            <person name="Faretra F."/>
        </authorList>
    </citation>
    <scope>NUCLEOTIDE SEQUENCE [LARGE SCALE GENOMIC DNA]</scope>
    <source>
        <strain evidence="2 3">Mlax316</strain>
    </source>
</reference>
<evidence type="ECO:0000313" key="3">
    <source>
        <dbReference type="Proteomes" id="UP000326757"/>
    </source>
</evidence>
<dbReference type="Proteomes" id="UP000326757">
    <property type="component" value="Unassembled WGS sequence"/>
</dbReference>
<organism evidence="2 3">
    <name type="scientific">Monilinia laxa</name>
    <name type="common">Brown rot fungus</name>
    <name type="synonym">Sclerotinia laxa</name>
    <dbReference type="NCBI Taxonomy" id="61186"/>
    <lineage>
        <taxon>Eukaryota</taxon>
        <taxon>Fungi</taxon>
        <taxon>Dikarya</taxon>
        <taxon>Ascomycota</taxon>
        <taxon>Pezizomycotina</taxon>
        <taxon>Leotiomycetes</taxon>
        <taxon>Helotiales</taxon>
        <taxon>Sclerotiniaceae</taxon>
        <taxon>Monilinia</taxon>
    </lineage>
</organism>
<accession>A0A5N6K9B7</accession>
<dbReference type="EMBL" id="VIGI01000006">
    <property type="protein sequence ID" value="KAB8299313.1"/>
    <property type="molecule type" value="Genomic_DNA"/>
</dbReference>
<name>A0A5N6K9B7_MONLA</name>
<keyword evidence="1" id="KW-0812">Transmembrane</keyword>
<evidence type="ECO:0000256" key="1">
    <source>
        <dbReference type="SAM" id="Phobius"/>
    </source>
</evidence>
<keyword evidence="1" id="KW-0472">Membrane</keyword>
<evidence type="ECO:0000313" key="2">
    <source>
        <dbReference type="EMBL" id="KAB8299313.1"/>
    </source>
</evidence>
<proteinExistence type="predicted"/>
<sequence>MFVMNLGCSATGTRQKSKMEGRCEKADQQLDRKQKWVSQGWSFRRSCSCSYSSICSGICFWYLFFLGGWMGANSVELWFGELDLCLHPVVKRKERKGKERKGKEREFMMMVDGEKGVGMDDKGWLGWLA</sequence>
<protein>
    <submittedName>
        <fullName evidence="2">Uncharacterized protein</fullName>
    </submittedName>
</protein>